<dbReference type="Proteomes" id="UP001165396">
    <property type="component" value="Unassembled WGS sequence"/>
</dbReference>
<organism evidence="2 3">
    <name type="scientific">Pseudosulfitobacter koreensis</name>
    <dbReference type="NCBI Taxonomy" id="2968472"/>
    <lineage>
        <taxon>Bacteria</taxon>
        <taxon>Pseudomonadati</taxon>
        <taxon>Pseudomonadota</taxon>
        <taxon>Alphaproteobacteria</taxon>
        <taxon>Rhodobacterales</taxon>
        <taxon>Roseobacteraceae</taxon>
        <taxon>Pseudosulfitobacter</taxon>
    </lineage>
</organism>
<keyword evidence="3" id="KW-1185">Reference proteome</keyword>
<keyword evidence="1" id="KW-0732">Signal</keyword>
<feature type="signal peptide" evidence="1">
    <location>
        <begin position="1"/>
        <end position="22"/>
    </location>
</feature>
<gene>
    <name evidence="2" type="ORF">NTA49_15545</name>
</gene>
<accession>A0ABT1Z486</accession>
<reference evidence="2" key="1">
    <citation type="submission" date="2022-07" db="EMBL/GenBank/DDBJ databases">
        <title>Pseudosulfitobacter sp. strain AP-MA-4, whole genome sequence.</title>
        <authorList>
            <person name="Jiang Y."/>
        </authorList>
    </citation>
    <scope>NUCLEOTIDE SEQUENCE</scope>
    <source>
        <strain evidence="2">AP-MA-4</strain>
    </source>
</reference>
<protein>
    <recommendedName>
        <fullName evidence="4">DUF2946 domain-containing protein</fullName>
    </recommendedName>
</protein>
<dbReference type="EMBL" id="JANKJG010000013">
    <property type="protein sequence ID" value="MCR8827954.1"/>
    <property type="molecule type" value="Genomic_DNA"/>
</dbReference>
<proteinExistence type="predicted"/>
<dbReference type="RefSeq" id="WP_258295725.1">
    <property type="nucleotide sequence ID" value="NZ_JANKJG010000013.1"/>
</dbReference>
<feature type="chain" id="PRO_5045052652" description="DUF2946 domain-containing protein" evidence="1">
    <location>
        <begin position="23"/>
        <end position="115"/>
    </location>
</feature>
<sequence>MTVLRHFTLCLAILTLVVTAQAFALARGSADVAGQMVLCIGTGSVTVNVDADGQPIGTPHICPDAALTLLGHDAVVQTPTRAFAILRAEYSQRHVPAAWATLPAAYMSRAPPALL</sequence>
<evidence type="ECO:0000256" key="1">
    <source>
        <dbReference type="SAM" id="SignalP"/>
    </source>
</evidence>
<name>A0ABT1Z486_9RHOB</name>
<evidence type="ECO:0000313" key="2">
    <source>
        <dbReference type="EMBL" id="MCR8827954.1"/>
    </source>
</evidence>
<evidence type="ECO:0000313" key="3">
    <source>
        <dbReference type="Proteomes" id="UP001165396"/>
    </source>
</evidence>
<evidence type="ECO:0008006" key="4">
    <source>
        <dbReference type="Google" id="ProtNLM"/>
    </source>
</evidence>
<comment type="caution">
    <text evidence="2">The sequence shown here is derived from an EMBL/GenBank/DDBJ whole genome shotgun (WGS) entry which is preliminary data.</text>
</comment>